<feature type="transmembrane region" description="Helical" evidence="1">
    <location>
        <begin position="175"/>
        <end position="208"/>
    </location>
</feature>
<feature type="transmembrane region" description="Helical" evidence="1">
    <location>
        <begin position="133"/>
        <end position="154"/>
    </location>
</feature>
<proteinExistence type="predicted"/>
<dbReference type="InterPro" id="IPR005625">
    <property type="entry name" value="PepSY-ass_TM"/>
</dbReference>
<dbReference type="Proteomes" id="UP001156831">
    <property type="component" value="Unassembled WGS sequence"/>
</dbReference>
<accession>A0ABT6JI15</accession>
<sequence>MKNSLRQAMAWLHTWSGLIAGWLLFVIFVGGTLACFDREIDDWARPSLHDMRETPPTRFDDAFARVRAQAPDAHVWWAHVSGDRKRGMEAFWYNDDGSQGEVLLDPRDGAELPASGPGQFFFQLHYDLHAGLWGMYLVGLTGMLMMVALVAGVITHKKIFKDFFMLRWRGGGQRAWLDGHNLAGVLGLPFHLMIAYTGVAIFAASYIFGGTQASYGGDVEKFYEEAGGFYERPEVGRPLASLHSVDALVADARERMGAPVEWASIHHPADASATIAFGTDHSRRVAWDMQQVHYDAATGAFVHQSTPATAGYDTYAFLGGLHMAQFGGAPLRWLYFVLGLAGCMMLATGMQVWVRKREQRVAAAGIASGYGLVRALNVGVVGGMPFACAAMLVANRVLPASLDDRAGAEVGAFALAWIAAAAWGAVRDRQGHGWRDLFAATALAMVAIPVANFATAPQSHLVATLARGDWALAAVDLVATGFALAFAALARKAARRPAPLAAQAQAQAHVRANRTVVADGGA</sequence>
<feature type="transmembrane region" description="Helical" evidence="1">
    <location>
        <begin position="333"/>
        <end position="354"/>
    </location>
</feature>
<evidence type="ECO:0000313" key="2">
    <source>
        <dbReference type="EMBL" id="MDH5830083.1"/>
    </source>
</evidence>
<gene>
    <name evidence="2" type="ORF">QFW80_06070</name>
</gene>
<reference evidence="2 3" key="1">
    <citation type="submission" date="2023-04" db="EMBL/GenBank/DDBJ databases">
        <title>Luteimonas sp. M1R5S18.</title>
        <authorList>
            <person name="Sun J.-Q."/>
        </authorList>
    </citation>
    <scope>NUCLEOTIDE SEQUENCE [LARGE SCALE GENOMIC DNA]</scope>
    <source>
        <strain evidence="2 3">M1R5S18</strain>
    </source>
</reference>
<dbReference type="Pfam" id="PF03929">
    <property type="entry name" value="PepSY_TM"/>
    <property type="match status" value="1"/>
</dbReference>
<feature type="transmembrane region" description="Helical" evidence="1">
    <location>
        <begin position="437"/>
        <end position="458"/>
    </location>
</feature>
<feature type="transmembrane region" description="Helical" evidence="1">
    <location>
        <begin position="406"/>
        <end position="425"/>
    </location>
</feature>
<dbReference type="RefSeq" id="WP_280600546.1">
    <property type="nucleotide sequence ID" value="NZ_JARXRN010000020.1"/>
</dbReference>
<name>A0ABT6JI15_9GAMM</name>
<keyword evidence="1" id="KW-0812">Transmembrane</keyword>
<comment type="caution">
    <text evidence="2">The sequence shown here is derived from an EMBL/GenBank/DDBJ whole genome shotgun (WGS) entry which is preliminary data.</text>
</comment>
<protein>
    <submittedName>
        <fullName evidence="2">PepSY-associated TM helix domain-containing protein</fullName>
    </submittedName>
</protein>
<keyword evidence="3" id="KW-1185">Reference proteome</keyword>
<organism evidence="2 3">
    <name type="scientific">Luteimonas rhizosphaericola</name>
    <dbReference type="NCBI Taxonomy" id="3042024"/>
    <lineage>
        <taxon>Bacteria</taxon>
        <taxon>Pseudomonadati</taxon>
        <taxon>Pseudomonadota</taxon>
        <taxon>Gammaproteobacteria</taxon>
        <taxon>Lysobacterales</taxon>
        <taxon>Lysobacteraceae</taxon>
        <taxon>Luteimonas</taxon>
    </lineage>
</organism>
<keyword evidence="1" id="KW-1133">Transmembrane helix</keyword>
<feature type="transmembrane region" description="Helical" evidence="1">
    <location>
        <begin position="375"/>
        <end position="394"/>
    </location>
</feature>
<evidence type="ECO:0000256" key="1">
    <source>
        <dbReference type="SAM" id="Phobius"/>
    </source>
</evidence>
<dbReference type="PANTHER" id="PTHR34219">
    <property type="entry name" value="IRON-REGULATED INNER MEMBRANE PROTEIN-RELATED"/>
    <property type="match status" value="1"/>
</dbReference>
<dbReference type="EMBL" id="JARXRN010000020">
    <property type="protein sequence ID" value="MDH5830083.1"/>
    <property type="molecule type" value="Genomic_DNA"/>
</dbReference>
<feature type="transmembrane region" description="Helical" evidence="1">
    <location>
        <begin position="470"/>
        <end position="490"/>
    </location>
</feature>
<evidence type="ECO:0000313" key="3">
    <source>
        <dbReference type="Proteomes" id="UP001156831"/>
    </source>
</evidence>
<keyword evidence="1" id="KW-0472">Membrane</keyword>
<dbReference type="PROSITE" id="PS51257">
    <property type="entry name" value="PROKAR_LIPOPROTEIN"/>
    <property type="match status" value="1"/>
</dbReference>
<dbReference type="PANTHER" id="PTHR34219:SF4">
    <property type="entry name" value="PEPSY DOMAIN-CONTAINING PROTEIN"/>
    <property type="match status" value="1"/>
</dbReference>